<dbReference type="GeneID" id="24439829"/>
<dbReference type="RefSeq" id="XP_012655635.1">
    <property type="nucleotide sequence ID" value="XM_012800181.1"/>
</dbReference>
<reference evidence="2" key="1">
    <citation type="journal article" date="2006" name="PLoS Biol.">
        <title>Macronuclear genome sequence of the ciliate Tetrahymena thermophila, a model eukaryote.</title>
        <authorList>
            <person name="Eisen J.A."/>
            <person name="Coyne R.S."/>
            <person name="Wu M."/>
            <person name="Wu D."/>
            <person name="Thiagarajan M."/>
            <person name="Wortman J.R."/>
            <person name="Badger J.H."/>
            <person name="Ren Q."/>
            <person name="Amedeo P."/>
            <person name="Jones K.M."/>
            <person name="Tallon L.J."/>
            <person name="Delcher A.L."/>
            <person name="Salzberg S.L."/>
            <person name="Silva J.C."/>
            <person name="Haas B.J."/>
            <person name="Majoros W.H."/>
            <person name="Farzad M."/>
            <person name="Carlton J.M."/>
            <person name="Smith R.K. Jr."/>
            <person name="Garg J."/>
            <person name="Pearlman R.E."/>
            <person name="Karrer K.M."/>
            <person name="Sun L."/>
            <person name="Manning G."/>
            <person name="Elde N.C."/>
            <person name="Turkewitz A.P."/>
            <person name="Asai D.J."/>
            <person name="Wilkes D.E."/>
            <person name="Wang Y."/>
            <person name="Cai H."/>
            <person name="Collins K."/>
            <person name="Stewart B.A."/>
            <person name="Lee S.R."/>
            <person name="Wilamowska K."/>
            <person name="Weinberg Z."/>
            <person name="Ruzzo W.L."/>
            <person name="Wloga D."/>
            <person name="Gaertig J."/>
            <person name="Frankel J."/>
            <person name="Tsao C.-C."/>
            <person name="Gorovsky M.A."/>
            <person name="Keeling P.J."/>
            <person name="Waller R.F."/>
            <person name="Patron N.J."/>
            <person name="Cherry J.M."/>
            <person name="Stover N.A."/>
            <person name="Krieger C.J."/>
            <person name="del Toro C."/>
            <person name="Ryder H.F."/>
            <person name="Williamson S.C."/>
            <person name="Barbeau R.A."/>
            <person name="Hamilton E.P."/>
            <person name="Orias E."/>
        </authorList>
    </citation>
    <scope>NUCLEOTIDE SEQUENCE [LARGE SCALE GENOMIC DNA]</scope>
    <source>
        <strain evidence="2">SB210</strain>
    </source>
</reference>
<dbReference type="KEGG" id="tet:TTHERM_000616439"/>
<dbReference type="EMBL" id="GG662448">
    <property type="protein sequence ID" value="EWS71842.1"/>
    <property type="molecule type" value="Genomic_DNA"/>
</dbReference>
<dbReference type="AlphaFoldDB" id="W7X319"/>
<name>W7X319_TETTS</name>
<proteinExistence type="predicted"/>
<accession>W7X319</accession>
<keyword evidence="1" id="KW-0472">Membrane</keyword>
<protein>
    <submittedName>
        <fullName evidence="1">Transmembrane protein, putative</fullName>
    </submittedName>
</protein>
<keyword evidence="2" id="KW-1185">Reference proteome</keyword>
<gene>
    <name evidence="1" type="ORF">TTHERM_000616439</name>
</gene>
<evidence type="ECO:0000313" key="1">
    <source>
        <dbReference type="EMBL" id="EWS71842.1"/>
    </source>
</evidence>
<organism evidence="1 2">
    <name type="scientific">Tetrahymena thermophila (strain SB210)</name>
    <dbReference type="NCBI Taxonomy" id="312017"/>
    <lineage>
        <taxon>Eukaryota</taxon>
        <taxon>Sar</taxon>
        <taxon>Alveolata</taxon>
        <taxon>Ciliophora</taxon>
        <taxon>Intramacronucleata</taxon>
        <taxon>Oligohymenophorea</taxon>
        <taxon>Hymenostomatida</taxon>
        <taxon>Tetrahymenina</taxon>
        <taxon>Tetrahymenidae</taxon>
        <taxon>Tetrahymena</taxon>
    </lineage>
</organism>
<evidence type="ECO:0000313" key="2">
    <source>
        <dbReference type="Proteomes" id="UP000009168"/>
    </source>
</evidence>
<dbReference type="Proteomes" id="UP000009168">
    <property type="component" value="Unassembled WGS sequence"/>
</dbReference>
<dbReference type="InParanoid" id="W7X319"/>
<sequence>MTCNLASIRNYITTIIHKFAATQSTILIKFKFTITTITAVTAVTTGATI</sequence>
<keyword evidence="1" id="KW-0812">Transmembrane</keyword>